<dbReference type="InterPro" id="IPR000700">
    <property type="entry name" value="PAS-assoc_C"/>
</dbReference>
<evidence type="ECO:0000313" key="13">
    <source>
        <dbReference type="Proteomes" id="UP000002420"/>
    </source>
</evidence>
<dbReference type="HOGENOM" id="CLU_000445_114_15_7"/>
<dbReference type="Gene3D" id="3.30.565.10">
    <property type="entry name" value="Histidine kinase-like ATPase, C-terminal domain"/>
    <property type="match status" value="1"/>
</dbReference>
<dbReference type="InterPro" id="IPR003661">
    <property type="entry name" value="HisK_dim/P_dom"/>
</dbReference>
<dbReference type="PRINTS" id="PR00344">
    <property type="entry name" value="BCTRLSENSOR"/>
</dbReference>
<feature type="domain" description="Response regulatory" evidence="9">
    <location>
        <begin position="556"/>
        <end position="675"/>
    </location>
</feature>
<organism evidence="12 13">
    <name type="scientific">Trichlorobacter lovleyi (strain ATCC BAA-1151 / DSM 17278 / SZ)</name>
    <name type="common">Geobacter lovleyi</name>
    <dbReference type="NCBI Taxonomy" id="398767"/>
    <lineage>
        <taxon>Bacteria</taxon>
        <taxon>Pseudomonadati</taxon>
        <taxon>Thermodesulfobacteriota</taxon>
        <taxon>Desulfuromonadia</taxon>
        <taxon>Geobacterales</taxon>
        <taxon>Geobacteraceae</taxon>
        <taxon>Trichlorobacter</taxon>
    </lineage>
</organism>
<dbReference type="InterPro" id="IPR036097">
    <property type="entry name" value="HisK_dim/P_sf"/>
</dbReference>
<dbReference type="Gene3D" id="3.30.450.40">
    <property type="match status" value="1"/>
</dbReference>
<keyword evidence="6" id="KW-0902">Two-component regulatory system</keyword>
<reference evidence="12 13" key="1">
    <citation type="submission" date="2008-05" db="EMBL/GenBank/DDBJ databases">
        <title>Complete sequence of chromosome of Geobacter lovleyi SZ.</title>
        <authorList>
            <consortium name="US DOE Joint Genome Institute"/>
            <person name="Lucas S."/>
            <person name="Copeland A."/>
            <person name="Lapidus A."/>
            <person name="Glavina del Rio T."/>
            <person name="Dalin E."/>
            <person name="Tice H."/>
            <person name="Bruce D."/>
            <person name="Goodwin L."/>
            <person name="Pitluck S."/>
            <person name="Chertkov O."/>
            <person name="Meincke L."/>
            <person name="Brettin T."/>
            <person name="Detter J.C."/>
            <person name="Han C."/>
            <person name="Tapia R."/>
            <person name="Kuske C.R."/>
            <person name="Schmutz J."/>
            <person name="Larimer F."/>
            <person name="Land M."/>
            <person name="Hauser L."/>
            <person name="Kyrpides N."/>
            <person name="Mikhailova N."/>
            <person name="Sung Y."/>
            <person name="Fletcher K.E."/>
            <person name="Ritalahti K.M."/>
            <person name="Loeffler F.E."/>
            <person name="Richardson P."/>
        </authorList>
    </citation>
    <scope>NUCLEOTIDE SEQUENCE [LARGE SCALE GENOMIC DNA]</scope>
    <source>
        <strain evidence="13">ATCC BAA-1151 / DSM 17278 / SZ</strain>
    </source>
</reference>
<gene>
    <name evidence="12" type="ordered locus">Glov_1572</name>
</gene>
<feature type="domain" description="Histidine kinase" evidence="8">
    <location>
        <begin position="323"/>
        <end position="544"/>
    </location>
</feature>
<dbReference type="SMART" id="SM00388">
    <property type="entry name" value="HisKA"/>
    <property type="match status" value="1"/>
</dbReference>
<dbReference type="PROSITE" id="PS50112">
    <property type="entry name" value="PAS"/>
    <property type="match status" value="1"/>
</dbReference>
<dbReference type="Proteomes" id="UP000002420">
    <property type="component" value="Chromosome"/>
</dbReference>
<dbReference type="STRING" id="398767.Glov_1572"/>
<keyword evidence="4 12" id="KW-0808">Transferase</keyword>
<keyword evidence="13" id="KW-1185">Reference proteome</keyword>
<evidence type="ECO:0000256" key="7">
    <source>
        <dbReference type="PROSITE-ProRule" id="PRU00169"/>
    </source>
</evidence>
<dbReference type="GO" id="GO:0000155">
    <property type="term" value="F:phosphorelay sensor kinase activity"/>
    <property type="evidence" value="ECO:0007669"/>
    <property type="project" value="InterPro"/>
</dbReference>
<comment type="catalytic activity">
    <reaction evidence="1">
        <text>ATP + protein L-histidine = ADP + protein N-phospho-L-histidine.</text>
        <dbReference type="EC" id="2.7.13.3"/>
    </reaction>
</comment>
<dbReference type="InterPro" id="IPR003018">
    <property type="entry name" value="GAF"/>
</dbReference>
<keyword evidence="5 12" id="KW-0418">Kinase</keyword>
<dbReference type="InterPro" id="IPR004358">
    <property type="entry name" value="Sig_transdc_His_kin-like_C"/>
</dbReference>
<keyword evidence="3 7" id="KW-0597">Phosphoprotein</keyword>
<dbReference type="InterPro" id="IPR035965">
    <property type="entry name" value="PAS-like_dom_sf"/>
</dbReference>
<dbReference type="PROSITE" id="PS50110">
    <property type="entry name" value="RESPONSE_REGULATORY"/>
    <property type="match status" value="1"/>
</dbReference>
<dbReference type="PROSITE" id="PS50109">
    <property type="entry name" value="HIS_KIN"/>
    <property type="match status" value="1"/>
</dbReference>
<dbReference type="PANTHER" id="PTHR45339">
    <property type="entry name" value="HYBRID SIGNAL TRANSDUCTION HISTIDINE KINASE J"/>
    <property type="match status" value="1"/>
</dbReference>
<dbReference type="SUPFAM" id="SSF47384">
    <property type="entry name" value="Homodimeric domain of signal transducing histidine kinase"/>
    <property type="match status" value="1"/>
</dbReference>
<dbReference type="CDD" id="cd00082">
    <property type="entry name" value="HisKA"/>
    <property type="match status" value="1"/>
</dbReference>
<evidence type="ECO:0000256" key="6">
    <source>
        <dbReference type="ARBA" id="ARBA00023012"/>
    </source>
</evidence>
<dbReference type="InterPro" id="IPR005467">
    <property type="entry name" value="His_kinase_dom"/>
</dbReference>
<proteinExistence type="predicted"/>
<dbReference type="Pfam" id="PF00512">
    <property type="entry name" value="HisKA"/>
    <property type="match status" value="1"/>
</dbReference>
<dbReference type="PROSITE" id="PS50113">
    <property type="entry name" value="PAC"/>
    <property type="match status" value="1"/>
</dbReference>
<protein>
    <recommendedName>
        <fullName evidence="2">histidine kinase</fullName>
        <ecNumber evidence="2">2.7.13.3</ecNumber>
    </recommendedName>
</protein>
<dbReference type="AlphaFoldDB" id="B3E9L2"/>
<dbReference type="KEGG" id="glo:Glov_1572"/>
<dbReference type="Gene3D" id="3.30.450.20">
    <property type="entry name" value="PAS domain"/>
    <property type="match status" value="1"/>
</dbReference>
<dbReference type="FunFam" id="3.30.565.10:FF:000010">
    <property type="entry name" value="Sensor histidine kinase RcsC"/>
    <property type="match status" value="1"/>
</dbReference>
<dbReference type="EC" id="2.7.13.3" evidence="2"/>
<dbReference type="SMART" id="SM00065">
    <property type="entry name" value="GAF"/>
    <property type="match status" value="1"/>
</dbReference>
<evidence type="ECO:0000256" key="4">
    <source>
        <dbReference type="ARBA" id="ARBA00022679"/>
    </source>
</evidence>
<dbReference type="Gene3D" id="3.40.50.2300">
    <property type="match status" value="1"/>
</dbReference>
<evidence type="ECO:0000259" key="8">
    <source>
        <dbReference type="PROSITE" id="PS50109"/>
    </source>
</evidence>
<dbReference type="GO" id="GO:0071474">
    <property type="term" value="P:cellular hyperosmotic response"/>
    <property type="evidence" value="ECO:0007669"/>
    <property type="project" value="TreeGrafter"/>
</dbReference>
<dbReference type="SUPFAM" id="SSF55785">
    <property type="entry name" value="PYP-like sensor domain (PAS domain)"/>
    <property type="match status" value="1"/>
</dbReference>
<dbReference type="SUPFAM" id="SSF55781">
    <property type="entry name" value="GAF domain-like"/>
    <property type="match status" value="1"/>
</dbReference>
<dbReference type="SMART" id="SM00091">
    <property type="entry name" value="PAS"/>
    <property type="match status" value="1"/>
</dbReference>
<dbReference type="CDD" id="cd00130">
    <property type="entry name" value="PAS"/>
    <property type="match status" value="1"/>
</dbReference>
<evidence type="ECO:0000256" key="1">
    <source>
        <dbReference type="ARBA" id="ARBA00000085"/>
    </source>
</evidence>
<evidence type="ECO:0000259" key="10">
    <source>
        <dbReference type="PROSITE" id="PS50112"/>
    </source>
</evidence>
<dbReference type="EMBL" id="CP001089">
    <property type="protein sequence ID" value="ACD95288.1"/>
    <property type="molecule type" value="Genomic_DNA"/>
</dbReference>
<evidence type="ECO:0000256" key="3">
    <source>
        <dbReference type="ARBA" id="ARBA00022553"/>
    </source>
</evidence>
<dbReference type="InterPro" id="IPR029016">
    <property type="entry name" value="GAF-like_dom_sf"/>
</dbReference>
<dbReference type="NCBIfam" id="TIGR00229">
    <property type="entry name" value="sensory_box"/>
    <property type="match status" value="1"/>
</dbReference>
<dbReference type="Pfam" id="PF02518">
    <property type="entry name" value="HATPase_c"/>
    <property type="match status" value="1"/>
</dbReference>
<dbReference type="Pfam" id="PF00072">
    <property type="entry name" value="Response_reg"/>
    <property type="match status" value="1"/>
</dbReference>
<dbReference type="Gene3D" id="1.10.287.130">
    <property type="match status" value="1"/>
</dbReference>
<dbReference type="InterPro" id="IPR000014">
    <property type="entry name" value="PAS"/>
</dbReference>
<evidence type="ECO:0000256" key="5">
    <source>
        <dbReference type="ARBA" id="ARBA00022777"/>
    </source>
</evidence>
<dbReference type="SMART" id="SM00387">
    <property type="entry name" value="HATPase_c"/>
    <property type="match status" value="1"/>
</dbReference>
<evidence type="ECO:0000259" key="11">
    <source>
        <dbReference type="PROSITE" id="PS50113"/>
    </source>
</evidence>
<dbReference type="SUPFAM" id="SSF52172">
    <property type="entry name" value="CheY-like"/>
    <property type="match status" value="1"/>
</dbReference>
<feature type="domain" description="PAC" evidence="11">
    <location>
        <begin position="83"/>
        <end position="135"/>
    </location>
</feature>
<name>B3E9L2_TRIL1</name>
<evidence type="ECO:0000256" key="2">
    <source>
        <dbReference type="ARBA" id="ARBA00012438"/>
    </source>
</evidence>
<sequence>MSQKPDRLFDVVQWQQVFESADFCLALSDVATERFVSVNSAFATQLGYQPEELADASIFTIYAPEVHDQVRELLVDLDRKGHIVYESIHIRKDGSRFPVRVEATIFRDSHGCTAFRVSTSTDISIQRMQAERFIRYMRCQNAQLKLYAAGYSCCNELLDSALEEAVALTESCVGYIFIYEEDSRLLTLYAWSHAVASSFTAQVERGVWELDGIGLWGEAIRQRKPIITNDYVADNPLKKNFPECSLLLERYVSLPIMRSNRIVALVGVGNKEQPYTEDDVRQLQLFMGGCWNVLERLKARDELMAVKELAESSARVKGELLANISHELRTPLNGILGGTQLMALTDLTPEQQTYLEMIEVSSAHELSLITSLLDLVSLESEGIQVAEQLFSLVVAVEDVIKHYRSVASEKGLRLLLDIAPLTPEQVIGDSVRIRQILHSLVGNAIKFTDQGDVIVNLSVVVEENGAALVRLTVSDTGVGIAAEQQKLIFDILTQSDMSNTRQHGGLGLGLAICNRLVAALGGRIWVESTLSLGSTFKVELPIIVVTNERQWTQDFSVLLVENDHLSALTATGLLRKMGLAVTVAVDAYEGLSIWQRQSFDLVLMDIQMPKLSGFEAVQKIRQVENEQGRKRTPVVAQAVYARRNFHESFLGAGFDGLISKPLMRADLEETIKLFCR</sequence>
<dbReference type="SUPFAM" id="SSF55874">
    <property type="entry name" value="ATPase domain of HSP90 chaperone/DNA topoisomerase II/histidine kinase"/>
    <property type="match status" value="1"/>
</dbReference>
<feature type="domain" description="PAS" evidence="10">
    <location>
        <begin position="10"/>
        <end position="81"/>
    </location>
</feature>
<dbReference type="InterPro" id="IPR036890">
    <property type="entry name" value="HATPase_C_sf"/>
</dbReference>
<dbReference type="CDD" id="cd16922">
    <property type="entry name" value="HATPase_EvgS-ArcB-TorS-like"/>
    <property type="match status" value="1"/>
</dbReference>
<dbReference type="RefSeq" id="WP_012469630.1">
    <property type="nucleotide sequence ID" value="NC_010814.1"/>
</dbReference>
<dbReference type="CDD" id="cd17546">
    <property type="entry name" value="REC_hyHK_CKI1_RcsC-like"/>
    <property type="match status" value="1"/>
</dbReference>
<dbReference type="InterPro" id="IPR003594">
    <property type="entry name" value="HATPase_dom"/>
</dbReference>
<dbReference type="OrthoDB" id="9758831at2"/>
<feature type="modified residue" description="4-aspartylphosphate" evidence="7">
    <location>
        <position position="605"/>
    </location>
</feature>
<dbReference type="InterPro" id="IPR001789">
    <property type="entry name" value="Sig_transdc_resp-reg_receiver"/>
</dbReference>
<dbReference type="PANTHER" id="PTHR45339:SF1">
    <property type="entry name" value="HYBRID SIGNAL TRANSDUCTION HISTIDINE KINASE J"/>
    <property type="match status" value="1"/>
</dbReference>
<dbReference type="eggNOG" id="COG2205">
    <property type="taxonomic scope" value="Bacteria"/>
</dbReference>
<dbReference type="SMART" id="SM00448">
    <property type="entry name" value="REC"/>
    <property type="match status" value="1"/>
</dbReference>
<evidence type="ECO:0000259" key="9">
    <source>
        <dbReference type="PROSITE" id="PS50110"/>
    </source>
</evidence>
<accession>B3E9L2</accession>
<dbReference type="Pfam" id="PF13426">
    <property type="entry name" value="PAS_9"/>
    <property type="match status" value="1"/>
</dbReference>
<dbReference type="Pfam" id="PF13185">
    <property type="entry name" value="GAF_2"/>
    <property type="match status" value="1"/>
</dbReference>
<evidence type="ECO:0000313" key="12">
    <source>
        <dbReference type="EMBL" id="ACD95288.1"/>
    </source>
</evidence>
<dbReference type="InterPro" id="IPR011006">
    <property type="entry name" value="CheY-like_superfamily"/>
</dbReference>